<dbReference type="PANTHER" id="PTHR43031">
    <property type="entry name" value="FAD-DEPENDENT OXIDOREDUCTASE"/>
    <property type="match status" value="1"/>
</dbReference>
<evidence type="ECO:0000313" key="3">
    <source>
        <dbReference type="EMBL" id="MFC1456539.1"/>
    </source>
</evidence>
<name>A0ABV6Y5K3_9HYPH</name>
<dbReference type="Pfam" id="PF11127">
    <property type="entry name" value="YgaP-like_TM"/>
    <property type="match status" value="1"/>
</dbReference>
<feature type="transmembrane region" description="Helical" evidence="1">
    <location>
        <begin position="117"/>
        <end position="135"/>
    </location>
</feature>
<dbReference type="InterPro" id="IPR001763">
    <property type="entry name" value="Rhodanese-like_dom"/>
</dbReference>
<dbReference type="InterPro" id="IPR021309">
    <property type="entry name" value="YgaP-like_TM"/>
</dbReference>
<reference evidence="3 4" key="1">
    <citation type="submission" date="2024-09" db="EMBL/GenBank/DDBJ databases">
        <title>Nodulacao em especies de Leguminosae Basais da Amazonia e Caracterizacao dos Rizobios e Bacterias Associadas aos Nodulos.</title>
        <authorList>
            <person name="Jambeiro I.C.A."/>
            <person name="Lopes I.S."/>
            <person name="Aguiar E.R.G.R."/>
            <person name="Santos A.F.J."/>
            <person name="Dos Santos J.M.F."/>
            <person name="Gross E."/>
        </authorList>
    </citation>
    <scope>NUCLEOTIDE SEQUENCE [LARGE SCALE GENOMIC DNA]</scope>
    <source>
        <strain evidence="3 4">BRUESC1165</strain>
    </source>
</reference>
<keyword evidence="1" id="KW-1133">Transmembrane helix</keyword>
<evidence type="ECO:0000256" key="1">
    <source>
        <dbReference type="SAM" id="Phobius"/>
    </source>
</evidence>
<comment type="caution">
    <text evidence="3">The sequence shown here is derived from an EMBL/GenBank/DDBJ whole genome shotgun (WGS) entry which is preliminary data.</text>
</comment>
<dbReference type="SMART" id="SM00450">
    <property type="entry name" value="RHOD"/>
    <property type="match status" value="1"/>
</dbReference>
<feature type="transmembrane region" description="Helical" evidence="1">
    <location>
        <begin position="141"/>
        <end position="162"/>
    </location>
</feature>
<accession>A0ABV6Y5K3</accession>
<dbReference type="EMBL" id="JBHOMY010000016">
    <property type="protein sequence ID" value="MFC1456539.1"/>
    <property type="molecule type" value="Genomic_DNA"/>
</dbReference>
<dbReference type="PROSITE" id="PS50206">
    <property type="entry name" value="RHODANESE_3"/>
    <property type="match status" value="1"/>
</dbReference>
<dbReference type="RefSeq" id="WP_161726943.1">
    <property type="nucleotide sequence ID" value="NZ_JBHOMY010000016.1"/>
</dbReference>
<proteinExistence type="predicted"/>
<dbReference type="InterPro" id="IPR050229">
    <property type="entry name" value="GlpE_sulfurtransferase"/>
</dbReference>
<dbReference type="Pfam" id="PF00581">
    <property type="entry name" value="Rhodanese"/>
    <property type="match status" value="1"/>
</dbReference>
<keyword evidence="4" id="KW-1185">Reference proteome</keyword>
<dbReference type="Gene3D" id="6.10.140.1340">
    <property type="match status" value="1"/>
</dbReference>
<evidence type="ECO:0000313" key="4">
    <source>
        <dbReference type="Proteomes" id="UP001593940"/>
    </source>
</evidence>
<keyword evidence="1" id="KW-0472">Membrane</keyword>
<sequence length="195" mass="20961">MSLPTVSPTEAKRLLDQGALLVDIREADEHARENIPDARLVPLSRLDQADLAHPEDQPVIFHCRSGARTQGNAPRLAAKVGGACDAFIIEGGIDAWKKAGLPVSVDRRQPLELQRQVQIGAGSMAFLGTMLGLLVSQWFFIIPAFVGAGLTMAGITGFCGMARILMKAPWNRAAYAQPKTPDAFNIPCSGTSRRS</sequence>
<dbReference type="InterPro" id="IPR036873">
    <property type="entry name" value="Rhodanese-like_dom_sf"/>
</dbReference>
<dbReference type="Proteomes" id="UP001593940">
    <property type="component" value="Unassembled WGS sequence"/>
</dbReference>
<dbReference type="SUPFAM" id="SSF52821">
    <property type="entry name" value="Rhodanese/Cell cycle control phosphatase"/>
    <property type="match status" value="1"/>
</dbReference>
<gene>
    <name evidence="3" type="ORF">ACETIH_07365</name>
</gene>
<organism evidence="3 4">
    <name type="scientific">Microvirga arabica</name>
    <dbReference type="NCBI Taxonomy" id="1128671"/>
    <lineage>
        <taxon>Bacteria</taxon>
        <taxon>Pseudomonadati</taxon>
        <taxon>Pseudomonadota</taxon>
        <taxon>Alphaproteobacteria</taxon>
        <taxon>Hyphomicrobiales</taxon>
        <taxon>Methylobacteriaceae</taxon>
        <taxon>Microvirga</taxon>
    </lineage>
</organism>
<feature type="domain" description="Rhodanese" evidence="2">
    <location>
        <begin position="15"/>
        <end position="105"/>
    </location>
</feature>
<evidence type="ECO:0000259" key="2">
    <source>
        <dbReference type="PROSITE" id="PS50206"/>
    </source>
</evidence>
<dbReference type="PANTHER" id="PTHR43031:SF7">
    <property type="entry name" value="NITRIC OXIDE REDUCTASE FLRD-NAD(+) REDUCTASE"/>
    <property type="match status" value="1"/>
</dbReference>
<dbReference type="Gene3D" id="3.40.250.10">
    <property type="entry name" value="Rhodanese-like domain"/>
    <property type="match status" value="1"/>
</dbReference>
<protein>
    <submittedName>
        <fullName evidence="3">Rhodanese family protein</fullName>
    </submittedName>
</protein>
<keyword evidence="1" id="KW-0812">Transmembrane</keyword>